<evidence type="ECO:0000313" key="5">
    <source>
        <dbReference type="Proteomes" id="UP000605670"/>
    </source>
</evidence>
<feature type="domain" description="DUF4342" evidence="3">
    <location>
        <begin position="7"/>
        <end position="87"/>
    </location>
</feature>
<evidence type="ECO:0000256" key="2">
    <source>
        <dbReference type="SAM" id="Phobius"/>
    </source>
</evidence>
<reference evidence="4" key="1">
    <citation type="journal article" date="2014" name="Int. J. Syst. Evol. Microbiol.">
        <title>Complete genome sequence of Corynebacterium casei LMG S-19264T (=DSM 44701T), isolated from a smear-ripened cheese.</title>
        <authorList>
            <consortium name="US DOE Joint Genome Institute (JGI-PGF)"/>
            <person name="Walter F."/>
            <person name="Albersmeier A."/>
            <person name="Kalinowski J."/>
            <person name="Ruckert C."/>
        </authorList>
    </citation>
    <scope>NUCLEOTIDE SEQUENCE</scope>
    <source>
        <strain evidence="4">CGMCC 1.12160</strain>
    </source>
</reference>
<evidence type="ECO:0000259" key="3">
    <source>
        <dbReference type="Pfam" id="PF14242"/>
    </source>
</evidence>
<dbReference type="Proteomes" id="UP000605670">
    <property type="component" value="Unassembled WGS sequence"/>
</dbReference>
<accession>A0A917BKW9</accession>
<keyword evidence="2" id="KW-1133">Transmembrane helix</keyword>
<dbReference type="Pfam" id="PF14242">
    <property type="entry name" value="DUF4342"/>
    <property type="match status" value="1"/>
</dbReference>
<reference evidence="4" key="2">
    <citation type="submission" date="2020-09" db="EMBL/GenBank/DDBJ databases">
        <authorList>
            <person name="Sun Q."/>
            <person name="Zhou Y."/>
        </authorList>
    </citation>
    <scope>NUCLEOTIDE SEQUENCE</scope>
    <source>
        <strain evidence="4">CGMCC 1.12160</strain>
    </source>
</reference>
<evidence type="ECO:0000256" key="1">
    <source>
        <dbReference type="SAM" id="MobiDB-lite"/>
    </source>
</evidence>
<sequence>MSDPNRRTITDRLEVAGNELVERVKELAKDADNRRVVIRTQDDKELLSIPLTWGLAGGALAVVTGPVFAAMAAVGGALAKVRLDVERVADPGTTPTDVAGDPDGDQDEPTGHPS</sequence>
<dbReference type="AlphaFoldDB" id="A0A917BKW9"/>
<keyword evidence="2" id="KW-0812">Transmembrane</keyword>
<gene>
    <name evidence="4" type="ORF">GCM10011366_13770</name>
</gene>
<keyword evidence="5" id="KW-1185">Reference proteome</keyword>
<comment type="caution">
    <text evidence="4">The sequence shown here is derived from an EMBL/GenBank/DDBJ whole genome shotgun (WGS) entry which is preliminary data.</text>
</comment>
<evidence type="ECO:0000313" key="4">
    <source>
        <dbReference type="EMBL" id="GGF47243.1"/>
    </source>
</evidence>
<protein>
    <recommendedName>
        <fullName evidence="3">DUF4342 domain-containing protein</fullName>
    </recommendedName>
</protein>
<proteinExistence type="predicted"/>
<feature type="transmembrane region" description="Helical" evidence="2">
    <location>
        <begin position="53"/>
        <end position="79"/>
    </location>
</feature>
<dbReference type="RefSeq" id="WP_188429005.1">
    <property type="nucleotide sequence ID" value="NZ_BAABKH010000005.1"/>
</dbReference>
<name>A0A917BKW9_9MICO</name>
<feature type="region of interest" description="Disordered" evidence="1">
    <location>
        <begin position="89"/>
        <end position="114"/>
    </location>
</feature>
<dbReference type="EMBL" id="BMEM01000001">
    <property type="protein sequence ID" value="GGF47243.1"/>
    <property type="molecule type" value="Genomic_DNA"/>
</dbReference>
<keyword evidence="2" id="KW-0472">Membrane</keyword>
<dbReference type="InterPro" id="IPR025642">
    <property type="entry name" value="DUF4342"/>
</dbReference>
<organism evidence="4 5">
    <name type="scientific">Ornithinimicrobium tianjinense</name>
    <dbReference type="NCBI Taxonomy" id="1195761"/>
    <lineage>
        <taxon>Bacteria</taxon>
        <taxon>Bacillati</taxon>
        <taxon>Actinomycetota</taxon>
        <taxon>Actinomycetes</taxon>
        <taxon>Micrococcales</taxon>
        <taxon>Ornithinimicrobiaceae</taxon>
        <taxon>Ornithinimicrobium</taxon>
    </lineage>
</organism>